<feature type="compositionally biased region" description="Low complexity" evidence="2">
    <location>
        <begin position="49"/>
        <end position="62"/>
    </location>
</feature>
<evidence type="ECO:0008006" key="6">
    <source>
        <dbReference type="Google" id="ProtNLM"/>
    </source>
</evidence>
<reference evidence="4" key="2">
    <citation type="submission" date="2022-09" db="EMBL/GenBank/DDBJ databases">
        <authorList>
            <person name="Sun Q."/>
            <person name="Ohkuma M."/>
        </authorList>
    </citation>
    <scope>NUCLEOTIDE SEQUENCE</scope>
    <source>
        <strain evidence="4">JCM 3093</strain>
    </source>
</reference>
<organism evidence="4 5">
    <name type="scientific">Planomonospora parontospora</name>
    <dbReference type="NCBI Taxonomy" id="58119"/>
    <lineage>
        <taxon>Bacteria</taxon>
        <taxon>Bacillati</taxon>
        <taxon>Actinomycetota</taxon>
        <taxon>Actinomycetes</taxon>
        <taxon>Streptosporangiales</taxon>
        <taxon>Streptosporangiaceae</taxon>
        <taxon>Planomonospora</taxon>
    </lineage>
</organism>
<evidence type="ECO:0000313" key="5">
    <source>
        <dbReference type="Proteomes" id="UP000627984"/>
    </source>
</evidence>
<dbReference type="Gene3D" id="2.40.260.10">
    <property type="entry name" value="Sortase"/>
    <property type="match status" value="1"/>
</dbReference>
<evidence type="ECO:0000313" key="4">
    <source>
        <dbReference type="EMBL" id="GGK57723.1"/>
    </source>
</evidence>
<dbReference type="AlphaFoldDB" id="A0AA37F3L7"/>
<comment type="caution">
    <text evidence="4">The sequence shown here is derived from an EMBL/GenBank/DDBJ whole genome shotgun (WGS) entry which is preliminary data.</text>
</comment>
<feature type="signal peptide" evidence="3">
    <location>
        <begin position="1"/>
        <end position="33"/>
    </location>
</feature>
<evidence type="ECO:0000256" key="3">
    <source>
        <dbReference type="SAM" id="SignalP"/>
    </source>
</evidence>
<dbReference type="RefSeq" id="WP_191894206.1">
    <property type="nucleotide sequence ID" value="NZ_BMQD01000004.1"/>
</dbReference>
<feature type="region of interest" description="Disordered" evidence="2">
    <location>
        <begin position="33"/>
        <end position="99"/>
    </location>
</feature>
<dbReference type="InterPro" id="IPR042001">
    <property type="entry name" value="Sortase_F"/>
</dbReference>
<name>A0AA37F3L7_9ACTN</name>
<reference evidence="4" key="1">
    <citation type="journal article" date="2014" name="Int. J. Syst. Evol. Microbiol.">
        <title>Complete genome sequence of Corynebacterium casei LMG S-19264T (=DSM 44701T), isolated from a smear-ripened cheese.</title>
        <authorList>
            <consortium name="US DOE Joint Genome Institute (JGI-PGF)"/>
            <person name="Walter F."/>
            <person name="Albersmeier A."/>
            <person name="Kalinowski J."/>
            <person name="Ruckert C."/>
        </authorList>
    </citation>
    <scope>NUCLEOTIDE SEQUENCE</scope>
    <source>
        <strain evidence="4">JCM 3093</strain>
    </source>
</reference>
<dbReference type="NCBIfam" id="NF033748">
    <property type="entry name" value="class_F_sortase"/>
    <property type="match status" value="1"/>
</dbReference>
<dbReference type="GO" id="GO:0016787">
    <property type="term" value="F:hydrolase activity"/>
    <property type="evidence" value="ECO:0007669"/>
    <property type="project" value="UniProtKB-KW"/>
</dbReference>
<evidence type="ECO:0000256" key="2">
    <source>
        <dbReference type="SAM" id="MobiDB-lite"/>
    </source>
</evidence>
<dbReference type="SUPFAM" id="SSF63817">
    <property type="entry name" value="Sortase"/>
    <property type="match status" value="1"/>
</dbReference>
<evidence type="ECO:0000256" key="1">
    <source>
        <dbReference type="ARBA" id="ARBA00022801"/>
    </source>
</evidence>
<dbReference type="Pfam" id="PF04203">
    <property type="entry name" value="Sortase"/>
    <property type="match status" value="1"/>
</dbReference>
<dbReference type="InterPro" id="IPR023365">
    <property type="entry name" value="Sortase_dom-sf"/>
</dbReference>
<protein>
    <recommendedName>
        <fullName evidence="6">Class F sortase</fullName>
    </recommendedName>
</protein>
<sequence>MSGSTPSKRRIAVTTGAALAIFCGVLVTGAALANDPPSALPVPGSVQEDSAGPGAPDSSAAGDAEESEDAEDSKDAAKSSKADGSKKSGRSSGTAGKPAFTTAEAMTGSEPVSLDIPAIGVKGAPIDPVGLNADRTVEVPALDRPELVGWYKHRPTPGEAGPAVLLGHVDAYGRPAVFARTHTLEPGDTVKVKRADGRTAVFTVDELERVDKDAFPTDRVYGETATPELRLITCGGAFDPATGHYEDNIIVYAHLKA</sequence>
<accession>A0AA37F3L7</accession>
<feature type="compositionally biased region" description="Acidic residues" evidence="2">
    <location>
        <begin position="63"/>
        <end position="72"/>
    </location>
</feature>
<dbReference type="InterPro" id="IPR005754">
    <property type="entry name" value="Sortase"/>
</dbReference>
<proteinExistence type="predicted"/>
<feature type="compositionally biased region" description="Basic and acidic residues" evidence="2">
    <location>
        <begin position="73"/>
        <end position="86"/>
    </location>
</feature>
<dbReference type="CDD" id="cd05829">
    <property type="entry name" value="Sortase_F"/>
    <property type="match status" value="1"/>
</dbReference>
<feature type="chain" id="PRO_5041357878" description="Class F sortase" evidence="3">
    <location>
        <begin position="34"/>
        <end position="257"/>
    </location>
</feature>
<keyword evidence="1" id="KW-0378">Hydrolase</keyword>
<gene>
    <name evidence="4" type="ORF">GCM10010126_16550</name>
</gene>
<dbReference type="EMBL" id="BMQD01000004">
    <property type="protein sequence ID" value="GGK57723.1"/>
    <property type="molecule type" value="Genomic_DNA"/>
</dbReference>
<keyword evidence="3" id="KW-0732">Signal</keyword>
<dbReference type="Proteomes" id="UP000627984">
    <property type="component" value="Unassembled WGS sequence"/>
</dbReference>